<evidence type="ECO:0000256" key="3">
    <source>
        <dbReference type="PIRSR" id="PIRSR605502-1"/>
    </source>
</evidence>
<feature type="binding site" evidence="3">
    <location>
        <position position="71"/>
    </location>
    <ligand>
        <name>Mg(2+)</name>
        <dbReference type="ChEBI" id="CHEBI:18420"/>
        <label>1</label>
    </ligand>
</feature>
<dbReference type="PANTHER" id="PTHR16222">
    <property type="entry name" value="ADP-RIBOSYLGLYCOHYDROLASE"/>
    <property type="match status" value="1"/>
</dbReference>
<dbReference type="AlphaFoldDB" id="A0A9W5REZ7"/>
<name>A0A9W5REZ7_9ACTO</name>
<comment type="caution">
    <text evidence="4">The sequence shown here is derived from an EMBL/GenBank/DDBJ whole genome shotgun (WGS) entry which is preliminary data.</text>
</comment>
<proteinExistence type="inferred from homology"/>
<dbReference type="RefSeq" id="WP_016444325.1">
    <property type="nucleotide sequence ID" value="NZ_KE150266.1"/>
</dbReference>
<dbReference type="InterPro" id="IPR050792">
    <property type="entry name" value="ADP-ribosylglycohydrolase"/>
</dbReference>
<evidence type="ECO:0000313" key="4">
    <source>
        <dbReference type="EMBL" id="EPD31214.1"/>
    </source>
</evidence>
<reference evidence="4 5" key="1">
    <citation type="submission" date="2013-05" db="EMBL/GenBank/DDBJ databases">
        <title>The Genome Sequence of Actinomyces europaeus ACS-120-V-COL10B.</title>
        <authorList>
            <consortium name="The Broad Institute Genomics Platform"/>
            <person name="Earl A."/>
            <person name="Ward D."/>
            <person name="Feldgarden M."/>
            <person name="Gevers D."/>
            <person name="Saerens B."/>
            <person name="Vaneechoutte M."/>
            <person name="Walker B."/>
            <person name="Young S."/>
            <person name="Zeng Q."/>
            <person name="Gargeya S."/>
            <person name="Fitzgerald M."/>
            <person name="Haas B."/>
            <person name="Abouelleil A."/>
            <person name="Allen A.W."/>
            <person name="Alvarado L."/>
            <person name="Arachchi H.M."/>
            <person name="Berlin A.M."/>
            <person name="Chapman S.B."/>
            <person name="Gainer-Dewar J."/>
            <person name="Goldberg J."/>
            <person name="Griggs A."/>
            <person name="Gujja S."/>
            <person name="Hansen M."/>
            <person name="Howarth C."/>
            <person name="Imamovic A."/>
            <person name="Ireland A."/>
            <person name="Larimer J."/>
            <person name="McCowan C."/>
            <person name="Murphy C."/>
            <person name="Pearson M."/>
            <person name="Poon T.W."/>
            <person name="Priest M."/>
            <person name="Roberts A."/>
            <person name="Saif S."/>
            <person name="Shea T."/>
            <person name="Sisk P."/>
            <person name="Sykes S."/>
            <person name="Wortman J."/>
            <person name="Nusbaum C."/>
            <person name="Birren B."/>
        </authorList>
    </citation>
    <scope>NUCLEOTIDE SEQUENCE [LARGE SCALE GENOMIC DNA]</scope>
    <source>
        <strain evidence="4 5">ACS-120-V-Col10b</strain>
    </source>
</reference>
<accession>A0A9W5REZ7</accession>
<feature type="binding site" evidence="3">
    <location>
        <position position="292"/>
    </location>
    <ligand>
        <name>Mg(2+)</name>
        <dbReference type="ChEBI" id="CHEBI:18420"/>
        <label>1</label>
    </ligand>
</feature>
<dbReference type="InterPro" id="IPR005502">
    <property type="entry name" value="Ribosyl_crysJ1"/>
</dbReference>
<dbReference type="Proteomes" id="UP000014387">
    <property type="component" value="Unassembled WGS sequence"/>
</dbReference>
<evidence type="ECO:0008006" key="6">
    <source>
        <dbReference type="Google" id="ProtNLM"/>
    </source>
</evidence>
<dbReference type="SUPFAM" id="SSF101478">
    <property type="entry name" value="ADP-ribosylglycohydrolase"/>
    <property type="match status" value="1"/>
</dbReference>
<evidence type="ECO:0000256" key="2">
    <source>
        <dbReference type="ARBA" id="ARBA00022801"/>
    </source>
</evidence>
<keyword evidence="3" id="KW-0460">Magnesium</keyword>
<keyword evidence="2" id="KW-0378">Hydrolase</keyword>
<feature type="binding site" evidence="3">
    <location>
        <position position="72"/>
    </location>
    <ligand>
        <name>Mg(2+)</name>
        <dbReference type="ChEBI" id="CHEBI:18420"/>
        <label>1</label>
    </ligand>
</feature>
<dbReference type="PANTHER" id="PTHR16222:SF24">
    <property type="entry name" value="ADP-RIBOSYLHYDROLASE ARH3"/>
    <property type="match status" value="1"/>
</dbReference>
<feature type="binding site" evidence="3">
    <location>
        <position position="291"/>
    </location>
    <ligand>
        <name>Mg(2+)</name>
        <dbReference type="ChEBI" id="CHEBI:18420"/>
        <label>1</label>
    </ligand>
</feature>
<feature type="binding site" evidence="3">
    <location>
        <position position="289"/>
    </location>
    <ligand>
        <name>Mg(2+)</name>
        <dbReference type="ChEBI" id="CHEBI:18420"/>
        <label>1</label>
    </ligand>
</feature>
<gene>
    <name evidence="4" type="ORF">HMPREF9238_00981</name>
</gene>
<keyword evidence="3" id="KW-0479">Metal-binding</keyword>
<organism evidence="4 5">
    <name type="scientific">Gleimia europaea ACS-120-V-Col10b</name>
    <dbReference type="NCBI Taxonomy" id="883069"/>
    <lineage>
        <taxon>Bacteria</taxon>
        <taxon>Bacillati</taxon>
        <taxon>Actinomycetota</taxon>
        <taxon>Actinomycetes</taxon>
        <taxon>Actinomycetales</taxon>
        <taxon>Actinomycetaceae</taxon>
        <taxon>Gleimia</taxon>
    </lineage>
</organism>
<feature type="binding site" evidence="3">
    <location>
        <position position="73"/>
    </location>
    <ligand>
        <name>Mg(2+)</name>
        <dbReference type="ChEBI" id="CHEBI:18420"/>
        <label>1</label>
    </ligand>
</feature>
<comment type="cofactor">
    <cofactor evidence="3">
        <name>Mg(2+)</name>
        <dbReference type="ChEBI" id="CHEBI:18420"/>
    </cofactor>
    <text evidence="3">Binds 2 magnesium ions per subunit.</text>
</comment>
<dbReference type="Gene3D" id="1.10.4080.10">
    <property type="entry name" value="ADP-ribosylation/Crystallin J1"/>
    <property type="match status" value="1"/>
</dbReference>
<dbReference type="GO" id="GO:0046872">
    <property type="term" value="F:metal ion binding"/>
    <property type="evidence" value="ECO:0007669"/>
    <property type="project" value="UniProtKB-KW"/>
</dbReference>
<evidence type="ECO:0000256" key="1">
    <source>
        <dbReference type="ARBA" id="ARBA00010702"/>
    </source>
</evidence>
<dbReference type="EMBL" id="AGWN01000001">
    <property type="protein sequence ID" value="EPD31214.1"/>
    <property type="molecule type" value="Genomic_DNA"/>
</dbReference>
<keyword evidence="5" id="KW-1185">Reference proteome</keyword>
<evidence type="ECO:0000313" key="5">
    <source>
        <dbReference type="Proteomes" id="UP000014387"/>
    </source>
</evidence>
<dbReference type="Pfam" id="PF03747">
    <property type="entry name" value="ADP_ribosyl_GH"/>
    <property type="match status" value="1"/>
</dbReference>
<dbReference type="InterPro" id="IPR036705">
    <property type="entry name" value="Ribosyl_crysJ1_sf"/>
</dbReference>
<dbReference type="GO" id="GO:0016787">
    <property type="term" value="F:hydrolase activity"/>
    <property type="evidence" value="ECO:0007669"/>
    <property type="project" value="UniProtKB-KW"/>
</dbReference>
<comment type="similarity">
    <text evidence="1">Belongs to the ADP-ribosylglycohydrolase family.</text>
</comment>
<dbReference type="OrthoDB" id="9798107at2"/>
<protein>
    <recommendedName>
        <fullName evidence="6">ADP-ribosylglycohydrolase</fullName>
    </recommendedName>
</protein>
<sequence length="335" mass="37090">MSELDKRNELSAARVKAMLLGAATGDAFGVPFEFLLADEIAQYSLDTMRGSGDDIPVNSHWGQKIPAGAWSDDTSMAVATMESIIRTGGELDFTDLMNQFVAWWEKGEYSALDFPFGLGGTVAMAIGRFENGVPALECGGTRERDNGNGALMRIFPVVLYLLAKQAGREERWETISKASRVTHGHAISPLSCIIYGEFLRAILRGDDVEKAYRAAIVLPYEDWLPGDKEWQTALAAHRRILSAELIGLTPSDFNATGYVVDTLEIVFYSLLHADTYREAMQTAVNFGFDTDTYATIAGAAYTKVEAIPPQWLARLKRRDYLEDLAHRFSQVLKLN</sequence>